<gene>
    <name evidence="3" type="ORF">DV20_42815</name>
</gene>
<organism evidence="3 4">
    <name type="scientific">Amycolatopsis rifamycinica</name>
    <dbReference type="NCBI Taxonomy" id="287986"/>
    <lineage>
        <taxon>Bacteria</taxon>
        <taxon>Bacillati</taxon>
        <taxon>Actinomycetota</taxon>
        <taxon>Actinomycetes</taxon>
        <taxon>Pseudonocardiales</taxon>
        <taxon>Pseudonocardiaceae</taxon>
        <taxon>Amycolatopsis</taxon>
    </lineage>
</organism>
<evidence type="ECO:0000256" key="1">
    <source>
        <dbReference type="SAM" id="MobiDB-lite"/>
    </source>
</evidence>
<feature type="signal peptide" evidence="2">
    <location>
        <begin position="1"/>
        <end position="19"/>
    </location>
</feature>
<evidence type="ECO:0000256" key="2">
    <source>
        <dbReference type="SAM" id="SignalP"/>
    </source>
</evidence>
<dbReference type="PROSITE" id="PS51257">
    <property type="entry name" value="PROKAR_LIPOPROTEIN"/>
    <property type="match status" value="1"/>
</dbReference>
<evidence type="ECO:0000313" key="4">
    <source>
        <dbReference type="Proteomes" id="UP000027345"/>
    </source>
</evidence>
<keyword evidence="4" id="KW-1185">Reference proteome</keyword>
<accession>A0A066TLT6</accession>
<dbReference type="AlphaFoldDB" id="A0A066TLT6"/>
<proteinExistence type="predicted"/>
<comment type="caution">
    <text evidence="3">The sequence shown here is derived from an EMBL/GenBank/DDBJ whole genome shotgun (WGS) entry which is preliminary data.</text>
</comment>
<evidence type="ECO:0008006" key="5">
    <source>
        <dbReference type="Google" id="ProtNLM"/>
    </source>
</evidence>
<sequence>MRRLSAVPGVVLVVLSAVACGADARPASASPLCSGSYEPRELVESGPLYPPLPTATGTTAGTTAADVPAGSRTTDVAAIRKIADVACGLPEPPSDVACTADMGPSFELVFVDAQGRTTTLTAHDYGCRFVEGLGTPRFDGTPLWDALAAAGLPAPRRR</sequence>
<feature type="region of interest" description="Disordered" evidence="1">
    <location>
        <begin position="44"/>
        <end position="70"/>
    </location>
</feature>
<evidence type="ECO:0000313" key="3">
    <source>
        <dbReference type="EMBL" id="KDN16071.1"/>
    </source>
</evidence>
<dbReference type="OrthoDB" id="3630751at2"/>
<dbReference type="EMBL" id="JMQI01000084">
    <property type="protein sequence ID" value="KDN16071.1"/>
    <property type="molecule type" value="Genomic_DNA"/>
</dbReference>
<dbReference type="STRING" id="287986.DV20_42815"/>
<feature type="compositionally biased region" description="Low complexity" evidence="1">
    <location>
        <begin position="54"/>
        <end position="65"/>
    </location>
</feature>
<name>A0A066TLT6_9PSEU</name>
<protein>
    <recommendedName>
        <fullName evidence="5">Lipoprotein</fullName>
    </recommendedName>
</protein>
<reference evidence="3 4" key="1">
    <citation type="submission" date="2014-05" db="EMBL/GenBank/DDBJ databases">
        <title>Draft genome sequence of Amycolatopsis rifamycinica DSM 46095.</title>
        <authorList>
            <person name="Lal R."/>
            <person name="Saxena A."/>
            <person name="Kumari R."/>
            <person name="Mukherjee U."/>
            <person name="Singh P."/>
            <person name="Sangwan N."/>
            <person name="Mahato N.K."/>
        </authorList>
    </citation>
    <scope>NUCLEOTIDE SEQUENCE [LARGE SCALE GENOMIC DNA]</scope>
    <source>
        <strain evidence="3 4">DSM 46095</strain>
    </source>
</reference>
<dbReference type="Proteomes" id="UP000027345">
    <property type="component" value="Unassembled WGS sequence"/>
</dbReference>
<feature type="chain" id="PRO_5039124305" description="Lipoprotein" evidence="2">
    <location>
        <begin position="20"/>
        <end position="158"/>
    </location>
</feature>
<keyword evidence="2" id="KW-0732">Signal</keyword>